<evidence type="ECO:0000256" key="8">
    <source>
        <dbReference type="ARBA" id="ARBA00022777"/>
    </source>
</evidence>
<dbReference type="GO" id="GO:0005886">
    <property type="term" value="C:plasma membrane"/>
    <property type="evidence" value="ECO:0007669"/>
    <property type="project" value="UniProtKB-SubCell"/>
</dbReference>
<proteinExistence type="predicted"/>
<dbReference type="STRING" id="1236971.JCM9152_163"/>
<evidence type="ECO:0000256" key="2">
    <source>
        <dbReference type="ARBA" id="ARBA00004651"/>
    </source>
</evidence>
<feature type="domain" description="HAMP" evidence="14">
    <location>
        <begin position="284"/>
        <end position="338"/>
    </location>
</feature>
<dbReference type="SMART" id="SM00304">
    <property type="entry name" value="HAMP"/>
    <property type="match status" value="1"/>
</dbReference>
<dbReference type="Pfam" id="PF06580">
    <property type="entry name" value="His_kinase"/>
    <property type="match status" value="1"/>
</dbReference>
<dbReference type="Pfam" id="PF00672">
    <property type="entry name" value="HAMP"/>
    <property type="match status" value="1"/>
</dbReference>
<dbReference type="EMBL" id="BAUU01000001">
    <property type="protein sequence ID" value="GAE28828.1"/>
    <property type="molecule type" value="Genomic_DNA"/>
</dbReference>
<comment type="catalytic activity">
    <reaction evidence="1">
        <text>ATP + protein L-histidine = ADP + protein N-phospho-L-histidine.</text>
        <dbReference type="EC" id="2.7.13.3"/>
    </reaction>
</comment>
<dbReference type="Gene3D" id="3.30.565.10">
    <property type="entry name" value="Histidine kinase-like ATPase, C-terminal domain"/>
    <property type="match status" value="1"/>
</dbReference>
<dbReference type="InterPro" id="IPR003660">
    <property type="entry name" value="HAMP_dom"/>
</dbReference>
<evidence type="ECO:0000256" key="6">
    <source>
        <dbReference type="ARBA" id="ARBA00022679"/>
    </source>
</evidence>
<evidence type="ECO:0000259" key="13">
    <source>
        <dbReference type="PROSITE" id="PS50109"/>
    </source>
</evidence>
<keyword evidence="9" id="KW-0067">ATP-binding</keyword>
<keyword evidence="16" id="KW-1185">Reference proteome</keyword>
<organism evidence="15 16">
    <name type="scientific">Halalkalibacter hemicellulosilyticusJCM 9152</name>
    <dbReference type="NCBI Taxonomy" id="1236971"/>
    <lineage>
        <taxon>Bacteria</taxon>
        <taxon>Bacillati</taxon>
        <taxon>Bacillota</taxon>
        <taxon>Bacilli</taxon>
        <taxon>Bacillales</taxon>
        <taxon>Bacillaceae</taxon>
        <taxon>Halalkalibacter</taxon>
    </lineage>
</organism>
<dbReference type="PROSITE" id="PS50109">
    <property type="entry name" value="HIS_KIN"/>
    <property type="match status" value="1"/>
</dbReference>
<keyword evidence="5" id="KW-0597">Phosphoprotein</keyword>
<dbReference type="InterPro" id="IPR036890">
    <property type="entry name" value="HATPase_C_sf"/>
</dbReference>
<dbReference type="PANTHER" id="PTHR34220:SF7">
    <property type="entry name" value="SENSOR HISTIDINE KINASE YPDA"/>
    <property type="match status" value="1"/>
</dbReference>
<keyword evidence="7" id="KW-0547">Nucleotide-binding</keyword>
<keyword evidence="6" id="KW-0808">Transferase</keyword>
<evidence type="ECO:0000313" key="15">
    <source>
        <dbReference type="EMBL" id="GAE28828.1"/>
    </source>
</evidence>
<dbReference type="EC" id="2.7.13.3" evidence="3"/>
<evidence type="ECO:0000259" key="14">
    <source>
        <dbReference type="PROSITE" id="PS50885"/>
    </source>
</evidence>
<keyword evidence="12" id="KW-1133">Transmembrane helix</keyword>
<dbReference type="SUPFAM" id="SSF55874">
    <property type="entry name" value="ATPase domain of HSP90 chaperone/DNA topoisomerase II/histidine kinase"/>
    <property type="match status" value="1"/>
</dbReference>
<dbReference type="SUPFAM" id="SSF158472">
    <property type="entry name" value="HAMP domain-like"/>
    <property type="match status" value="1"/>
</dbReference>
<dbReference type="Gene3D" id="3.30.450.20">
    <property type="entry name" value="PAS domain"/>
    <property type="match status" value="1"/>
</dbReference>
<dbReference type="Proteomes" id="UP000018895">
    <property type="component" value="Unassembled WGS sequence"/>
</dbReference>
<dbReference type="Gene3D" id="1.10.8.500">
    <property type="entry name" value="HAMP domain in histidine kinase"/>
    <property type="match status" value="1"/>
</dbReference>
<evidence type="ECO:0000256" key="9">
    <source>
        <dbReference type="ARBA" id="ARBA00022840"/>
    </source>
</evidence>
<keyword evidence="11 12" id="KW-0472">Membrane</keyword>
<evidence type="ECO:0000256" key="4">
    <source>
        <dbReference type="ARBA" id="ARBA00022475"/>
    </source>
</evidence>
<dbReference type="GO" id="GO:0005524">
    <property type="term" value="F:ATP binding"/>
    <property type="evidence" value="ECO:0007669"/>
    <property type="project" value="UniProtKB-KW"/>
</dbReference>
<dbReference type="PROSITE" id="PS50885">
    <property type="entry name" value="HAMP"/>
    <property type="match status" value="1"/>
</dbReference>
<evidence type="ECO:0000256" key="7">
    <source>
        <dbReference type="ARBA" id="ARBA00022741"/>
    </source>
</evidence>
<feature type="transmembrane region" description="Helical" evidence="12">
    <location>
        <begin position="263"/>
        <end position="284"/>
    </location>
</feature>
<dbReference type="InterPro" id="IPR005467">
    <property type="entry name" value="His_kinase_dom"/>
</dbReference>
<keyword evidence="8 15" id="KW-0418">Kinase</keyword>
<dbReference type="CDD" id="cd06225">
    <property type="entry name" value="HAMP"/>
    <property type="match status" value="1"/>
</dbReference>
<evidence type="ECO:0000256" key="11">
    <source>
        <dbReference type="ARBA" id="ARBA00023136"/>
    </source>
</evidence>
<dbReference type="PANTHER" id="PTHR34220">
    <property type="entry name" value="SENSOR HISTIDINE KINASE YPDA"/>
    <property type="match status" value="1"/>
</dbReference>
<dbReference type="SMART" id="SM00387">
    <property type="entry name" value="HATPase_c"/>
    <property type="match status" value="1"/>
</dbReference>
<feature type="domain" description="Histidine kinase" evidence="13">
    <location>
        <begin position="448"/>
        <end position="554"/>
    </location>
</feature>
<evidence type="ECO:0000256" key="3">
    <source>
        <dbReference type="ARBA" id="ARBA00012438"/>
    </source>
</evidence>
<evidence type="ECO:0000313" key="16">
    <source>
        <dbReference type="Proteomes" id="UP000018895"/>
    </source>
</evidence>
<comment type="subcellular location">
    <subcellularLocation>
        <location evidence="2">Cell membrane</location>
        <topology evidence="2">Multi-pass membrane protein</topology>
    </subcellularLocation>
</comment>
<comment type="caution">
    <text evidence="15">The sequence shown here is derived from an EMBL/GenBank/DDBJ whole genome shotgun (WGS) entry which is preliminary data.</text>
</comment>
<dbReference type="InterPro" id="IPR010559">
    <property type="entry name" value="Sig_transdc_His_kin_internal"/>
</dbReference>
<keyword evidence="12" id="KW-0812">Transmembrane</keyword>
<gene>
    <name evidence="15" type="ORF">JCM9152_163</name>
</gene>
<accession>W4QAX9</accession>
<reference evidence="15" key="1">
    <citation type="journal article" date="2014" name="Genome Announc.">
        <title>Draft Genome Sequences of Three Alkaliphilic Bacillus Strains, Bacillus wakoensis JCM 9140T, Bacillus akibai JCM 9157T, and Bacillus hemicellulosilyticus JCM 9152T.</title>
        <authorList>
            <person name="Yuki M."/>
            <person name="Oshima K."/>
            <person name="Suda W."/>
            <person name="Oshida Y."/>
            <person name="Kitamura K."/>
            <person name="Iida T."/>
            <person name="Hattori M."/>
            <person name="Ohkuma M."/>
        </authorList>
    </citation>
    <scope>NUCLEOTIDE SEQUENCE [LARGE SCALE GENOMIC DNA]</scope>
    <source>
        <strain evidence="15">JCM 9152</strain>
    </source>
</reference>
<dbReference type="AlphaFoldDB" id="W4QAX9"/>
<name>W4QAX9_9BACI</name>
<evidence type="ECO:0000256" key="1">
    <source>
        <dbReference type="ARBA" id="ARBA00000085"/>
    </source>
</evidence>
<dbReference type="InterPro" id="IPR003594">
    <property type="entry name" value="HATPase_dom"/>
</dbReference>
<evidence type="ECO:0000256" key="12">
    <source>
        <dbReference type="SAM" id="Phobius"/>
    </source>
</evidence>
<keyword evidence="10" id="KW-0902">Two-component regulatory system</keyword>
<dbReference type="InterPro" id="IPR050640">
    <property type="entry name" value="Bact_2-comp_sensor_kinase"/>
</dbReference>
<evidence type="ECO:0000256" key="5">
    <source>
        <dbReference type="ARBA" id="ARBA00022553"/>
    </source>
</evidence>
<dbReference type="GO" id="GO:0000155">
    <property type="term" value="F:phosphorelay sensor kinase activity"/>
    <property type="evidence" value="ECO:0007669"/>
    <property type="project" value="InterPro"/>
</dbReference>
<evidence type="ECO:0000256" key="10">
    <source>
        <dbReference type="ARBA" id="ARBA00023012"/>
    </source>
</evidence>
<keyword evidence="4" id="KW-1003">Cell membrane</keyword>
<protein>
    <recommendedName>
        <fullName evidence="3">histidine kinase</fullName>
        <ecNumber evidence="3">2.7.13.3</ecNumber>
    </recommendedName>
</protein>
<sequence>MAFLGFISYHHYTKSIEAQAGEFFPQLLKQANMNIDKQIMELQKLNELLYSSSSVMSILRNEEYPNQSTLLRDKFEMNTYLSNAYLSGIHYDIIAVFIQSNNRLFHHSRVDIVSEAQLEHVPSYGQHQVTPFFETDLRFEGDIPFLLIEREIIDFDNQKSLGTMFIALDLQFIDQVVEEMRDGGDIWLMDQDYRILYHSDQSRIGERFNDVEQLPVQHGSFKTLTNDDNKVISVSTSDEHQWILTHSIPAKHLTDRTDFVRNMTIIIFIAFVVVFVIISILLAWNVSRPIHRLSLLMGAVERGDFDIDIPKHPKSQDEVAVLTRSFHSMVTRIKELIRSNYQTALRQKEAELYALQFQINPHFMYNTLETISMMVEEDDKETVVEVVSILGKMLRYSLSNKDEAVLIATEVDHIRDFLTIQKYRFEDRLSFSIEQNIDGQQYFTPKFILQPIVENAVKYTIEDKEEAMVHVSVEKVDDEIVCLVRDNGPGIAPEKLIELEKQLKAELMLKKDSSFGLKNVHARIVMMYGESYGLRIHSEVGGGTEIIIRLPIMRYLGEGGSVE</sequence>
<dbReference type="Pfam" id="PF02518">
    <property type="entry name" value="HATPase_c"/>
    <property type="match status" value="1"/>
</dbReference>